<dbReference type="EMBL" id="AP027079">
    <property type="protein sequence ID" value="BDU70315.1"/>
    <property type="molecule type" value="Genomic_DNA"/>
</dbReference>
<dbReference type="RefSeq" id="WP_286354033.1">
    <property type="nucleotide sequence ID" value="NZ_AP027079.1"/>
</dbReference>
<evidence type="ECO:0000313" key="2">
    <source>
        <dbReference type="EMBL" id="BDU70315.1"/>
    </source>
</evidence>
<evidence type="ECO:0000256" key="1">
    <source>
        <dbReference type="SAM" id="Phobius"/>
    </source>
</evidence>
<keyword evidence="1" id="KW-0812">Transmembrane</keyword>
<feature type="transmembrane region" description="Helical" evidence="1">
    <location>
        <begin position="49"/>
        <end position="73"/>
    </location>
</feature>
<organism evidence="2 3">
    <name type="scientific">Geothrix oryzae</name>
    <dbReference type="NCBI Taxonomy" id="2927975"/>
    <lineage>
        <taxon>Bacteria</taxon>
        <taxon>Pseudomonadati</taxon>
        <taxon>Acidobacteriota</taxon>
        <taxon>Holophagae</taxon>
        <taxon>Holophagales</taxon>
        <taxon>Holophagaceae</taxon>
        <taxon>Geothrix</taxon>
    </lineage>
</organism>
<evidence type="ECO:0000313" key="3">
    <source>
        <dbReference type="Proteomes" id="UP001242010"/>
    </source>
</evidence>
<feature type="transmembrane region" description="Helical" evidence="1">
    <location>
        <begin position="135"/>
        <end position="152"/>
    </location>
</feature>
<feature type="transmembrane region" description="Helical" evidence="1">
    <location>
        <begin position="111"/>
        <end position="129"/>
    </location>
</feature>
<reference evidence="3" key="1">
    <citation type="journal article" date="2023" name="Int. J. Syst. Evol. Microbiol.">
        <title>Mesoterricola silvestris gen. nov., sp. nov., Mesoterricola sediminis sp. nov., Geothrix oryzae sp. nov., Geothrix edaphica sp. nov., Geothrix rubra sp. nov., and Geothrix limicola sp. nov., six novel members of Acidobacteriota isolated from soils.</title>
        <authorList>
            <person name="Itoh H."/>
            <person name="Sugisawa Y."/>
            <person name="Mise K."/>
            <person name="Xu Z."/>
            <person name="Kuniyasu M."/>
            <person name="Ushijima N."/>
            <person name="Kawano K."/>
            <person name="Kobayashi E."/>
            <person name="Shiratori Y."/>
            <person name="Masuda Y."/>
            <person name="Senoo K."/>
        </authorList>
    </citation>
    <scope>NUCLEOTIDE SEQUENCE [LARGE SCALE GENOMIC DNA]</scope>
    <source>
        <strain evidence="3">Red222</strain>
    </source>
</reference>
<keyword evidence="3" id="KW-1185">Reference proteome</keyword>
<accession>A0ABN6V1J3</accession>
<keyword evidence="1" id="KW-0472">Membrane</keyword>
<name>A0ABN6V1J3_9BACT</name>
<dbReference type="Proteomes" id="UP001242010">
    <property type="component" value="Chromosome"/>
</dbReference>
<proteinExistence type="predicted"/>
<sequence length="176" mass="18717">MNDARVLQLSQAIQRYFDGEKGEMLAILAGSLAMLILAAGLFIHFRDGFARGFGLAVLAGVLLFSGAATSLLLRDRAHQAVLLEELQAGSAEGVAARESDRIEVVISKYPAYRYASLILGAIALAAAAWISRGWVMGSAVGVLLIAAAQLTIDHYSEARARAYLQQVWHGSSAAQS</sequence>
<keyword evidence="1" id="KW-1133">Transmembrane helix</keyword>
<protein>
    <submittedName>
        <fullName evidence="2">Uncharacterized protein</fullName>
    </submittedName>
</protein>
<feature type="transmembrane region" description="Helical" evidence="1">
    <location>
        <begin position="24"/>
        <end position="43"/>
    </location>
</feature>
<gene>
    <name evidence="2" type="ORF">GETHOR_24160</name>
</gene>